<accession>A0A8J2S562</accession>
<feature type="region of interest" description="Disordered" evidence="1">
    <location>
        <begin position="1"/>
        <end position="43"/>
    </location>
</feature>
<sequence length="225" mass="25362">MPPKKRGRAKAPARAKRQAKKRPAKQAAKKPAKKAPKEDDVRRNRCFLITSKDSVKIQLADASDGSDNHETTGPMGLLENARLFSRDDEWQKELQRSDEVILRHRSCSPYSYMSRQDAVHYAASRLIERIQTYGRLVLQLPGEYVKENRGGMHPIQRDIATTEPKTRNSQGLVDTVHEWTRTYTYTDSEGSCECEAKFTTTAQASYVAGFPVPLPLPPGPPVRPD</sequence>
<feature type="compositionally biased region" description="Basic residues" evidence="1">
    <location>
        <begin position="1"/>
        <end position="34"/>
    </location>
</feature>
<gene>
    <name evidence="2" type="ORF">PECAL_1P14400</name>
</gene>
<protein>
    <submittedName>
        <fullName evidence="2">Uncharacterized protein</fullName>
    </submittedName>
</protein>
<dbReference type="EMBL" id="CAKKNE010000001">
    <property type="protein sequence ID" value="CAH0365037.1"/>
    <property type="molecule type" value="Genomic_DNA"/>
</dbReference>
<evidence type="ECO:0000313" key="3">
    <source>
        <dbReference type="Proteomes" id="UP000789595"/>
    </source>
</evidence>
<comment type="caution">
    <text evidence="2">The sequence shown here is derived from an EMBL/GenBank/DDBJ whole genome shotgun (WGS) entry which is preliminary data.</text>
</comment>
<evidence type="ECO:0000256" key="1">
    <source>
        <dbReference type="SAM" id="MobiDB-lite"/>
    </source>
</evidence>
<keyword evidence="3" id="KW-1185">Reference proteome</keyword>
<evidence type="ECO:0000313" key="2">
    <source>
        <dbReference type="EMBL" id="CAH0365037.1"/>
    </source>
</evidence>
<proteinExistence type="predicted"/>
<dbReference type="AlphaFoldDB" id="A0A8J2S562"/>
<name>A0A8J2S562_9STRA</name>
<dbReference type="Proteomes" id="UP000789595">
    <property type="component" value="Unassembled WGS sequence"/>
</dbReference>
<organism evidence="2 3">
    <name type="scientific">Pelagomonas calceolata</name>
    <dbReference type="NCBI Taxonomy" id="35677"/>
    <lineage>
        <taxon>Eukaryota</taxon>
        <taxon>Sar</taxon>
        <taxon>Stramenopiles</taxon>
        <taxon>Ochrophyta</taxon>
        <taxon>Pelagophyceae</taxon>
        <taxon>Pelagomonadales</taxon>
        <taxon>Pelagomonadaceae</taxon>
        <taxon>Pelagomonas</taxon>
    </lineage>
</organism>
<reference evidence="2" key="1">
    <citation type="submission" date="2021-11" db="EMBL/GenBank/DDBJ databases">
        <authorList>
            <consortium name="Genoscope - CEA"/>
            <person name="William W."/>
        </authorList>
    </citation>
    <scope>NUCLEOTIDE SEQUENCE</scope>
</reference>